<comment type="function">
    <text evidence="10">Catalyzes the phosphorylation of the position 2 hydroxy group of 4-diphosphocytidyl-2C-methyl-D-erythritol.</text>
</comment>
<evidence type="ECO:0000256" key="10">
    <source>
        <dbReference type="HAMAP-Rule" id="MF_00061"/>
    </source>
</evidence>
<keyword evidence="5 10" id="KW-0547">Nucleotide-binding</keyword>
<protein>
    <recommendedName>
        <fullName evidence="3 10">4-diphosphocytidyl-2-C-methyl-D-erythritol kinase</fullName>
        <shortName evidence="10">CMK</shortName>
        <ecNumber evidence="2 10">2.7.1.148</ecNumber>
    </recommendedName>
    <alternativeName>
        <fullName evidence="9 10">4-(cytidine-5'-diphospho)-2-C-methyl-D-erythritol kinase</fullName>
    </alternativeName>
</protein>
<dbReference type="GO" id="GO:0019288">
    <property type="term" value="P:isopentenyl diphosphate biosynthetic process, methylerythritol 4-phosphate pathway"/>
    <property type="evidence" value="ECO:0007669"/>
    <property type="project" value="UniProtKB-UniRule"/>
</dbReference>
<evidence type="ECO:0000259" key="11">
    <source>
        <dbReference type="Pfam" id="PF00288"/>
    </source>
</evidence>
<dbReference type="InterPro" id="IPR013750">
    <property type="entry name" value="GHMP_kinase_C_dom"/>
</dbReference>
<evidence type="ECO:0000313" key="13">
    <source>
        <dbReference type="EMBL" id="EQB07277.1"/>
    </source>
</evidence>
<dbReference type="InterPro" id="IPR006204">
    <property type="entry name" value="GHMP_kinase_N_dom"/>
</dbReference>
<evidence type="ECO:0000256" key="6">
    <source>
        <dbReference type="ARBA" id="ARBA00022777"/>
    </source>
</evidence>
<feature type="active site" evidence="10">
    <location>
        <position position="152"/>
    </location>
</feature>
<evidence type="ECO:0000256" key="9">
    <source>
        <dbReference type="ARBA" id="ARBA00032554"/>
    </source>
</evidence>
<evidence type="ECO:0000256" key="3">
    <source>
        <dbReference type="ARBA" id="ARBA00017473"/>
    </source>
</evidence>
<keyword evidence="7 10" id="KW-0067">ATP-binding</keyword>
<dbReference type="PATRIC" id="fig|1096930.3.peg.4536"/>
<dbReference type="NCBIfam" id="NF011202">
    <property type="entry name" value="PRK14608.1"/>
    <property type="match status" value="1"/>
</dbReference>
<comment type="caution">
    <text evidence="13">The sequence shown here is derived from an EMBL/GenBank/DDBJ whole genome shotgun (WGS) entry which is preliminary data.</text>
</comment>
<dbReference type="GO" id="GO:0005524">
    <property type="term" value="F:ATP binding"/>
    <property type="evidence" value="ECO:0007669"/>
    <property type="project" value="UniProtKB-UniRule"/>
</dbReference>
<dbReference type="EC" id="2.7.1.148" evidence="2 10"/>
<dbReference type="SUPFAM" id="SSF55060">
    <property type="entry name" value="GHMP Kinase, C-terminal domain"/>
    <property type="match status" value="1"/>
</dbReference>
<keyword evidence="8 10" id="KW-0414">Isoprene biosynthesis</keyword>
<dbReference type="PANTHER" id="PTHR43527:SF2">
    <property type="entry name" value="4-DIPHOSPHOCYTIDYL-2-C-METHYL-D-ERYTHRITOL KINASE, CHLOROPLASTIC"/>
    <property type="match status" value="1"/>
</dbReference>
<keyword evidence="6 10" id="KW-0418">Kinase</keyword>
<evidence type="ECO:0000256" key="4">
    <source>
        <dbReference type="ARBA" id="ARBA00022679"/>
    </source>
</evidence>
<reference evidence="13 14" key="1">
    <citation type="journal article" date="2013" name="Genome Announc.">
        <title>Genome Sequence of Novosphingobium lindaniclasticum LE124T, Isolated from a Hexachlorocyclohexane Dumpsite.</title>
        <authorList>
            <person name="Saxena A."/>
            <person name="Nayyar N."/>
            <person name="Sangwan N."/>
            <person name="Kumari R."/>
            <person name="Khurana J.P."/>
            <person name="Lal R."/>
        </authorList>
    </citation>
    <scope>NUCLEOTIDE SEQUENCE [LARGE SCALE GENOMIC DNA]</scope>
    <source>
        <strain evidence="13 14">LE124</strain>
    </source>
</reference>
<dbReference type="Gene3D" id="3.30.70.890">
    <property type="entry name" value="GHMP kinase, C-terminal domain"/>
    <property type="match status" value="1"/>
</dbReference>
<dbReference type="GO" id="GO:0016114">
    <property type="term" value="P:terpenoid biosynthetic process"/>
    <property type="evidence" value="ECO:0007669"/>
    <property type="project" value="InterPro"/>
</dbReference>
<dbReference type="SUPFAM" id="SSF54211">
    <property type="entry name" value="Ribosomal protein S5 domain 2-like"/>
    <property type="match status" value="1"/>
</dbReference>
<evidence type="ECO:0000256" key="5">
    <source>
        <dbReference type="ARBA" id="ARBA00022741"/>
    </source>
</evidence>
<organism evidence="13 14">
    <name type="scientific">Novosphingobium lindaniclasticum LE124</name>
    <dbReference type="NCBI Taxonomy" id="1096930"/>
    <lineage>
        <taxon>Bacteria</taxon>
        <taxon>Pseudomonadati</taxon>
        <taxon>Pseudomonadota</taxon>
        <taxon>Alphaproteobacteria</taxon>
        <taxon>Sphingomonadales</taxon>
        <taxon>Sphingomonadaceae</taxon>
        <taxon>Novosphingobium</taxon>
    </lineage>
</organism>
<feature type="domain" description="GHMP kinase C-terminal" evidence="12">
    <location>
        <begin position="219"/>
        <end position="283"/>
    </location>
</feature>
<gene>
    <name evidence="10" type="primary">ispE</name>
    <name evidence="13" type="ORF">L284_23045</name>
</gene>
<dbReference type="PANTHER" id="PTHR43527">
    <property type="entry name" value="4-DIPHOSPHOCYTIDYL-2-C-METHYL-D-ERYTHRITOL KINASE, CHLOROPLASTIC"/>
    <property type="match status" value="1"/>
</dbReference>
<feature type="binding site" evidence="10">
    <location>
        <begin position="113"/>
        <end position="123"/>
    </location>
    <ligand>
        <name>ATP</name>
        <dbReference type="ChEBI" id="CHEBI:30616"/>
    </ligand>
</feature>
<dbReference type="AlphaFoldDB" id="T0H2U7"/>
<dbReference type="InterPro" id="IPR020568">
    <property type="entry name" value="Ribosomal_Su5_D2-typ_SF"/>
</dbReference>
<dbReference type="Pfam" id="PF08544">
    <property type="entry name" value="GHMP_kinases_C"/>
    <property type="match status" value="1"/>
</dbReference>
<feature type="domain" description="GHMP kinase N-terminal" evidence="11">
    <location>
        <begin position="89"/>
        <end position="159"/>
    </location>
</feature>
<keyword evidence="14" id="KW-1185">Reference proteome</keyword>
<dbReference type="Pfam" id="PF00288">
    <property type="entry name" value="GHMP_kinases_N"/>
    <property type="match status" value="1"/>
</dbReference>
<dbReference type="Gene3D" id="3.30.230.10">
    <property type="match status" value="1"/>
</dbReference>
<dbReference type="InterPro" id="IPR014721">
    <property type="entry name" value="Ribsml_uS5_D2-typ_fold_subgr"/>
</dbReference>
<evidence type="ECO:0000256" key="1">
    <source>
        <dbReference type="ARBA" id="ARBA00009684"/>
    </source>
</evidence>
<dbReference type="UniPathway" id="UPA00056">
    <property type="reaction ID" value="UER00094"/>
</dbReference>
<evidence type="ECO:0000256" key="7">
    <source>
        <dbReference type="ARBA" id="ARBA00022840"/>
    </source>
</evidence>
<sequence>MALPKVAGAIALPLRSRRAMDGAMISETAYAKINLALHVRRRREDGYHELETLFAFVDAGDQLTATPAEADRLTTHGEFAAKIDDPFGNIVAKALTALPRGKGWAVDLEKRLPVAAGLGGGSADAGAVFRMVERAHGLPDDWHDRAARLGADVPACVLSRPCIGTGTGTDLAEVAQNDLEGCPVLLVNPRLAVPTGPVFKAWDQRDRGPMPTGTLRDIALAGRNDLEAPAIAICPVIADVLAALRATAPFLARMSGSGATCFALYESQEALSLAAASIAAKYPAWWQLSGKLR</sequence>
<dbReference type="Proteomes" id="UP000015527">
    <property type="component" value="Unassembled WGS sequence"/>
</dbReference>
<dbReference type="InterPro" id="IPR004424">
    <property type="entry name" value="IspE"/>
</dbReference>
<evidence type="ECO:0000259" key="12">
    <source>
        <dbReference type="Pfam" id="PF08544"/>
    </source>
</evidence>
<dbReference type="InterPro" id="IPR036554">
    <property type="entry name" value="GHMP_kinase_C_sf"/>
</dbReference>
<dbReference type="GO" id="GO:0050515">
    <property type="term" value="F:4-(cytidine 5'-diphospho)-2-C-methyl-D-erythritol kinase activity"/>
    <property type="evidence" value="ECO:0007669"/>
    <property type="project" value="UniProtKB-UniRule"/>
</dbReference>
<accession>T0H2U7</accession>
<evidence type="ECO:0000256" key="8">
    <source>
        <dbReference type="ARBA" id="ARBA00023229"/>
    </source>
</evidence>
<comment type="catalytic activity">
    <reaction evidence="10">
        <text>4-CDP-2-C-methyl-D-erythritol + ATP = 4-CDP-2-C-methyl-D-erythritol 2-phosphate + ADP + H(+)</text>
        <dbReference type="Rhea" id="RHEA:18437"/>
        <dbReference type="ChEBI" id="CHEBI:15378"/>
        <dbReference type="ChEBI" id="CHEBI:30616"/>
        <dbReference type="ChEBI" id="CHEBI:57823"/>
        <dbReference type="ChEBI" id="CHEBI:57919"/>
        <dbReference type="ChEBI" id="CHEBI:456216"/>
        <dbReference type="EC" id="2.7.1.148"/>
    </reaction>
</comment>
<keyword evidence="4 10" id="KW-0808">Transferase</keyword>
<comment type="similarity">
    <text evidence="1 10">Belongs to the GHMP kinase family. IspE subfamily.</text>
</comment>
<dbReference type="PIRSF" id="PIRSF010376">
    <property type="entry name" value="IspE"/>
    <property type="match status" value="1"/>
</dbReference>
<dbReference type="eggNOG" id="COG1947">
    <property type="taxonomic scope" value="Bacteria"/>
</dbReference>
<evidence type="ECO:0000313" key="14">
    <source>
        <dbReference type="Proteomes" id="UP000015527"/>
    </source>
</evidence>
<evidence type="ECO:0000256" key="2">
    <source>
        <dbReference type="ARBA" id="ARBA00012052"/>
    </source>
</evidence>
<feature type="active site" evidence="10">
    <location>
        <position position="32"/>
    </location>
</feature>
<comment type="pathway">
    <text evidence="10">Isoprenoid biosynthesis; isopentenyl diphosphate biosynthesis via DXP pathway; isopentenyl diphosphate from 1-deoxy-D-xylulose 5-phosphate: step 3/6.</text>
</comment>
<dbReference type="EMBL" id="ATHL01000155">
    <property type="protein sequence ID" value="EQB07277.1"/>
    <property type="molecule type" value="Genomic_DNA"/>
</dbReference>
<dbReference type="HAMAP" id="MF_00061">
    <property type="entry name" value="IspE"/>
    <property type="match status" value="1"/>
</dbReference>
<name>T0H2U7_9SPHN</name>
<proteinExistence type="inferred from homology"/>